<accession>A0A1G7EFC5</accession>
<evidence type="ECO:0000313" key="2">
    <source>
        <dbReference type="EMBL" id="SDE62369.1"/>
    </source>
</evidence>
<dbReference type="eggNOG" id="ENOG50311HP">
    <property type="taxonomic scope" value="Bacteria"/>
</dbReference>
<evidence type="ECO:0000256" key="1">
    <source>
        <dbReference type="SAM" id="Phobius"/>
    </source>
</evidence>
<gene>
    <name evidence="2" type="ORF">SAMN04487992_102288</name>
</gene>
<proteinExistence type="predicted"/>
<keyword evidence="3" id="KW-1185">Reference proteome</keyword>
<keyword evidence="1" id="KW-1133">Transmembrane helix</keyword>
<feature type="transmembrane region" description="Helical" evidence="1">
    <location>
        <begin position="15"/>
        <end position="36"/>
    </location>
</feature>
<reference evidence="3" key="1">
    <citation type="submission" date="2016-10" db="EMBL/GenBank/DDBJ databases">
        <authorList>
            <person name="Varghese N."/>
            <person name="Submissions S."/>
        </authorList>
    </citation>
    <scope>NUCLEOTIDE SEQUENCE [LARGE SCALE GENOMIC DNA]</scope>
    <source>
        <strain evidence="3">DSM 24729</strain>
    </source>
</reference>
<keyword evidence="1" id="KW-0812">Transmembrane</keyword>
<organism evidence="2 3">
    <name type="scientific">Cellulophaga baltica</name>
    <dbReference type="NCBI Taxonomy" id="76594"/>
    <lineage>
        <taxon>Bacteria</taxon>
        <taxon>Pseudomonadati</taxon>
        <taxon>Bacteroidota</taxon>
        <taxon>Flavobacteriia</taxon>
        <taxon>Flavobacteriales</taxon>
        <taxon>Flavobacteriaceae</taxon>
        <taxon>Cellulophaga</taxon>
    </lineage>
</organism>
<keyword evidence="1" id="KW-0472">Membrane</keyword>
<dbReference type="AlphaFoldDB" id="A0A1G7EFC5"/>
<name>A0A1G7EFC5_9FLAO</name>
<dbReference type="EMBL" id="FNBD01000002">
    <property type="protein sequence ID" value="SDE62369.1"/>
    <property type="molecule type" value="Genomic_DNA"/>
</dbReference>
<dbReference type="Proteomes" id="UP000182114">
    <property type="component" value="Unassembled WGS sequence"/>
</dbReference>
<evidence type="ECO:0000313" key="3">
    <source>
        <dbReference type="Proteomes" id="UP000182114"/>
    </source>
</evidence>
<sequence length="42" mass="4607">MNMLAISLVNWNNGIVMIGIFAAVCISLVLIIIAFINSEKKK</sequence>
<dbReference type="RefSeq" id="WP_302846550.1">
    <property type="nucleotide sequence ID" value="NZ_FNBD01000002.1"/>
</dbReference>
<protein>
    <submittedName>
        <fullName evidence="2">Uncharacterized protein</fullName>
    </submittedName>
</protein>